<dbReference type="Proteomes" id="UP000198976">
    <property type="component" value="Chromosome I"/>
</dbReference>
<protein>
    <submittedName>
        <fullName evidence="2">Uncharacterized protein</fullName>
    </submittedName>
</protein>
<reference evidence="2 3" key="1">
    <citation type="submission" date="2016-10" db="EMBL/GenBank/DDBJ databases">
        <authorList>
            <person name="Varghese N."/>
            <person name="Submissions S."/>
        </authorList>
    </citation>
    <scope>NUCLEOTIDE SEQUENCE [LARGE SCALE GENOMIC DNA]</scope>
    <source>
        <strain evidence="2 3">DSM 9169</strain>
    </source>
</reference>
<dbReference type="InterPro" id="IPR054198">
    <property type="entry name" value="DUF6903"/>
</dbReference>
<feature type="transmembrane region" description="Helical" evidence="1">
    <location>
        <begin position="34"/>
        <end position="54"/>
    </location>
</feature>
<keyword evidence="3" id="KW-1185">Reference proteome</keyword>
<keyword evidence="1" id="KW-0812">Transmembrane</keyword>
<feature type="transmembrane region" description="Helical" evidence="1">
    <location>
        <begin position="7"/>
        <end position="28"/>
    </location>
</feature>
<keyword evidence="1" id="KW-0472">Membrane</keyword>
<dbReference type="RefSeq" id="WP_058237517.1">
    <property type="nucleotide sequence ID" value="NZ_LT629792.1"/>
</dbReference>
<accession>A0ABY0VCD6</accession>
<proteinExistence type="predicted"/>
<evidence type="ECO:0000256" key="1">
    <source>
        <dbReference type="SAM" id="Phobius"/>
    </source>
</evidence>
<organism evidence="2 3">
    <name type="scientific">Schaalia radingae</name>
    <dbReference type="NCBI Taxonomy" id="131110"/>
    <lineage>
        <taxon>Bacteria</taxon>
        <taxon>Bacillati</taxon>
        <taxon>Actinomycetota</taxon>
        <taxon>Actinomycetes</taxon>
        <taxon>Actinomycetales</taxon>
        <taxon>Actinomycetaceae</taxon>
        <taxon>Schaalia</taxon>
    </lineage>
</organism>
<dbReference type="EMBL" id="LT629792">
    <property type="protein sequence ID" value="SDU07703.1"/>
    <property type="molecule type" value="Genomic_DNA"/>
</dbReference>
<evidence type="ECO:0000313" key="2">
    <source>
        <dbReference type="EMBL" id="SDU07703.1"/>
    </source>
</evidence>
<dbReference type="Pfam" id="PF21844">
    <property type="entry name" value="DUF6903"/>
    <property type="match status" value="1"/>
</dbReference>
<keyword evidence="1" id="KW-1133">Transmembrane helix</keyword>
<sequence length="59" mass="6442">MSDRALRIIGMIGAALIFIFFVALVVIGQRTTSWGSLGIQLIGLAGVLGMLAFYNHQYR</sequence>
<gene>
    <name evidence="2" type="ORF">SAMN04489714_2020</name>
</gene>
<evidence type="ECO:0000313" key="3">
    <source>
        <dbReference type="Proteomes" id="UP000198976"/>
    </source>
</evidence>
<name>A0ABY0VCD6_9ACTO</name>